<dbReference type="EMBL" id="JACJIM010000002">
    <property type="protein sequence ID" value="MBA9061673.1"/>
    <property type="molecule type" value="Genomic_DNA"/>
</dbReference>
<sequence>MAAPLPWPGILVPSAEDWSLRGGTRSGGQSFEGNELLVASPTARWKAALTIPAYGRDRICALRRVVALGRSQLWSVGPYERPRAPWPIEPVVGGAVTDRTPGLAQPPLAFSLMLDAAANAAAIAIRRDRGGLLAPGMIFSIGGRLHVIVGLTTADPADPASGLAIPGGVGVAIRPWLRTDLPAGTPIAFGAPVGTMRFASDDTGALDLQLSRYGTVTLDLVEAF</sequence>
<keyword evidence="2" id="KW-1185">Reference proteome</keyword>
<comment type="caution">
    <text evidence="1">The sequence shown here is derived from an EMBL/GenBank/DDBJ whole genome shotgun (WGS) entry which is preliminary data.</text>
</comment>
<proteinExistence type="predicted"/>
<name>A0ABR6D6Q3_9HYPH</name>
<evidence type="ECO:0008006" key="3">
    <source>
        <dbReference type="Google" id="ProtNLM"/>
    </source>
</evidence>
<evidence type="ECO:0000313" key="1">
    <source>
        <dbReference type="EMBL" id="MBA9061673.1"/>
    </source>
</evidence>
<accession>A0ABR6D6Q3</accession>
<protein>
    <recommendedName>
        <fullName evidence="3">Hydratase</fullName>
    </recommendedName>
</protein>
<dbReference type="Proteomes" id="UP000565455">
    <property type="component" value="Unassembled WGS sequence"/>
</dbReference>
<gene>
    <name evidence="1" type="ORF">GGQ91_001050</name>
</gene>
<dbReference type="GeneID" id="96602793"/>
<organism evidence="1 2">
    <name type="scientific">Methylobacterium fujisawaense</name>
    <dbReference type="NCBI Taxonomy" id="107400"/>
    <lineage>
        <taxon>Bacteria</taxon>
        <taxon>Pseudomonadati</taxon>
        <taxon>Pseudomonadota</taxon>
        <taxon>Alphaproteobacteria</taxon>
        <taxon>Hyphomicrobiales</taxon>
        <taxon>Methylobacteriaceae</taxon>
        <taxon>Methylobacterium</taxon>
    </lineage>
</organism>
<dbReference type="RefSeq" id="WP_182591518.1">
    <property type="nucleotide sequence ID" value="NZ_JACJIM010000002.1"/>
</dbReference>
<reference evidence="1 2" key="1">
    <citation type="submission" date="2020-08" db="EMBL/GenBank/DDBJ databases">
        <title>Genomic Encyclopedia of Type Strains, Phase IV (KMG-IV): sequencing the most valuable type-strain genomes for metagenomic binning, comparative biology and taxonomic classification.</title>
        <authorList>
            <person name="Goeker M."/>
        </authorList>
    </citation>
    <scope>NUCLEOTIDE SEQUENCE [LARGE SCALE GENOMIC DNA]</scope>
    <source>
        <strain evidence="1 2">DSM 5686</strain>
    </source>
</reference>
<evidence type="ECO:0000313" key="2">
    <source>
        <dbReference type="Proteomes" id="UP000565455"/>
    </source>
</evidence>